<comment type="caution">
    <text evidence="2">The sequence shown here is derived from an EMBL/GenBank/DDBJ whole genome shotgun (WGS) entry which is preliminary data.</text>
</comment>
<dbReference type="RefSeq" id="WP_199396662.1">
    <property type="nucleotide sequence ID" value="NZ_JAEMHK010000017.1"/>
</dbReference>
<reference evidence="2 3" key="1">
    <citation type="submission" date="2020-12" db="EMBL/GenBank/DDBJ databases">
        <title>Geomonas sp. Red259, isolated from paddy soil.</title>
        <authorList>
            <person name="Xu Z."/>
            <person name="Zhang Z."/>
            <person name="Masuda Y."/>
            <person name="Itoh H."/>
            <person name="Senoo K."/>
        </authorList>
    </citation>
    <scope>NUCLEOTIDE SEQUENCE [LARGE SCALE GENOMIC DNA]</scope>
    <source>
        <strain evidence="2 3">Red259</strain>
    </source>
</reference>
<organism evidence="2 3">
    <name type="scientific">Geomonas propionica</name>
    <dbReference type="NCBI Taxonomy" id="2798582"/>
    <lineage>
        <taxon>Bacteria</taxon>
        <taxon>Pseudomonadati</taxon>
        <taxon>Thermodesulfobacteriota</taxon>
        <taxon>Desulfuromonadia</taxon>
        <taxon>Geobacterales</taxon>
        <taxon>Geobacteraceae</taxon>
        <taxon>Geomonas</taxon>
    </lineage>
</organism>
<evidence type="ECO:0000313" key="3">
    <source>
        <dbReference type="Proteomes" id="UP000641025"/>
    </source>
</evidence>
<evidence type="ECO:0000313" key="2">
    <source>
        <dbReference type="EMBL" id="MBJ6802183.1"/>
    </source>
</evidence>
<feature type="domain" description="TrwC relaxase" evidence="1">
    <location>
        <begin position="5"/>
        <end position="92"/>
    </location>
</feature>
<evidence type="ECO:0000259" key="1">
    <source>
        <dbReference type="Pfam" id="PF08751"/>
    </source>
</evidence>
<proteinExistence type="predicted"/>
<protein>
    <submittedName>
        <fullName evidence="2">Relaxase domain-containing protein</fullName>
    </submittedName>
</protein>
<dbReference type="EMBL" id="JAEMHK010000017">
    <property type="protein sequence ID" value="MBJ6802183.1"/>
    <property type="molecule type" value="Genomic_DNA"/>
</dbReference>
<name>A0ABS0YW48_9BACT</name>
<keyword evidence="3" id="KW-1185">Reference proteome</keyword>
<dbReference type="SUPFAM" id="SSF55464">
    <property type="entry name" value="Origin of replication-binding domain, RBD-like"/>
    <property type="match status" value="1"/>
</dbReference>
<accession>A0ABS0YW48</accession>
<dbReference type="InterPro" id="IPR014862">
    <property type="entry name" value="TrwC"/>
</dbReference>
<dbReference type="Pfam" id="PF08751">
    <property type="entry name" value="TrwC"/>
    <property type="match status" value="1"/>
</dbReference>
<dbReference type="Proteomes" id="UP000641025">
    <property type="component" value="Unassembled WGS sequence"/>
</dbReference>
<sequence length="124" mass="12740">MSAGHAGGYFSREDYYIRGPRTGAVPGSVLGLSGAVGEEEFRALCAGTAPDGNVLVRCRPMRDPETGEVVETRRAGNDCTFSAPKSVSVAHVAGVEGGEGGARRCGPVGLEAHGVPLLPLPPHE</sequence>
<gene>
    <name evidence="2" type="ORF">JFN90_18815</name>
</gene>